<evidence type="ECO:0000256" key="1">
    <source>
        <dbReference type="SAM" id="MobiDB-lite"/>
    </source>
</evidence>
<dbReference type="HOGENOM" id="CLU_2227334_0_0_1"/>
<proteinExistence type="predicted"/>
<name>A0A0E0BTS7_9ORYZ</name>
<feature type="region of interest" description="Disordered" evidence="1">
    <location>
        <begin position="1"/>
        <end position="32"/>
    </location>
</feature>
<reference evidence="2" key="2">
    <citation type="submission" date="2018-05" db="EMBL/GenBank/DDBJ databases">
        <title>OgluRS3 (Oryza glumaepatula Reference Sequence Version 3).</title>
        <authorList>
            <person name="Zhang J."/>
            <person name="Kudrna D."/>
            <person name="Lee S."/>
            <person name="Talag J."/>
            <person name="Welchert J."/>
            <person name="Wing R.A."/>
        </authorList>
    </citation>
    <scope>NUCLEOTIDE SEQUENCE [LARGE SCALE GENOMIC DNA]</scope>
</reference>
<dbReference type="EnsemblPlants" id="OGLUM12G16510.2">
    <property type="protein sequence ID" value="OGLUM12G16510.2"/>
    <property type="gene ID" value="OGLUM12G16510"/>
</dbReference>
<sequence length="106" mass="11801">MHQAPVVDVAETSVPDLGMKPPRSLNGQATPRPQWHKGCCRRARCPPVRCHAADERARAAISMNISCCSYNTGEDSTIKCTMTQFEDQFSTIKHDGIQVRCHKYLG</sequence>
<accession>A0A0E0BTS7</accession>
<evidence type="ECO:0000313" key="2">
    <source>
        <dbReference type="EnsemblPlants" id="OGLUM12G16510.2"/>
    </source>
</evidence>
<dbReference type="Gramene" id="OGLUM12G16510.2">
    <property type="protein sequence ID" value="OGLUM12G16510.2"/>
    <property type="gene ID" value="OGLUM12G16510"/>
</dbReference>
<dbReference type="Proteomes" id="UP000026961">
    <property type="component" value="Chromosome 12"/>
</dbReference>
<dbReference type="AlphaFoldDB" id="A0A0E0BTS7"/>
<reference evidence="2" key="1">
    <citation type="submission" date="2015-04" db="UniProtKB">
        <authorList>
            <consortium name="EnsemblPlants"/>
        </authorList>
    </citation>
    <scope>IDENTIFICATION</scope>
</reference>
<keyword evidence="3" id="KW-1185">Reference proteome</keyword>
<evidence type="ECO:0000313" key="3">
    <source>
        <dbReference type="Proteomes" id="UP000026961"/>
    </source>
</evidence>
<organism evidence="2">
    <name type="scientific">Oryza glumipatula</name>
    <dbReference type="NCBI Taxonomy" id="40148"/>
    <lineage>
        <taxon>Eukaryota</taxon>
        <taxon>Viridiplantae</taxon>
        <taxon>Streptophyta</taxon>
        <taxon>Embryophyta</taxon>
        <taxon>Tracheophyta</taxon>
        <taxon>Spermatophyta</taxon>
        <taxon>Magnoliopsida</taxon>
        <taxon>Liliopsida</taxon>
        <taxon>Poales</taxon>
        <taxon>Poaceae</taxon>
        <taxon>BOP clade</taxon>
        <taxon>Oryzoideae</taxon>
        <taxon>Oryzeae</taxon>
        <taxon>Oryzinae</taxon>
        <taxon>Oryza</taxon>
    </lineage>
</organism>
<protein>
    <submittedName>
        <fullName evidence="2">Uncharacterized protein</fullName>
    </submittedName>
</protein>